<dbReference type="AlphaFoldDB" id="A0A286GC85"/>
<dbReference type="NCBIfam" id="TIGR03907">
    <property type="entry name" value="QH_beta"/>
    <property type="match status" value="1"/>
</dbReference>
<dbReference type="InterPro" id="IPR011044">
    <property type="entry name" value="Quino_amine_DH_bsu"/>
</dbReference>
<sequence length="367" mass="40180">MTMYRKTLLAAAAGLALVGLAGGEASAKEYLLTAAKPNKVVLIDPAARAVEKVVEIPGPGVAPWTVIPSPDAKVAYVLTAHNEAVVGVDLDTGKEVFRTDMNEPENVRSKIMPAVELSRDGKELFVFVSPMKELPGEYQVMDTRVKVFSTADGVGAKPVREFEVPRRIALFFMSADDQTLWGLGWDLYGIDPKTGAIKETHKIVNGPKPDRAPADILDFWPQYEQADVFSTPYYTFDTTKQADDPTAYKTGMLTLDLKSGEFVMDEFEDTSAVIFSSVVNPVRRNEVFSTYTQLSKIDTATDTLVKRVDLPHTYYSINISGDGEEVYVAGTMCDIGIYSTADLSEKGRVEIPGCPDQGVASLRVIER</sequence>
<dbReference type="OrthoDB" id="5345984at2"/>
<protein>
    <submittedName>
        <fullName evidence="2">Quinohemoprotein amine dehydrogenase, beta subunit</fullName>
    </submittedName>
</protein>
<keyword evidence="1" id="KW-0732">Signal</keyword>
<feature type="signal peptide" evidence="1">
    <location>
        <begin position="1"/>
        <end position="27"/>
    </location>
</feature>
<dbReference type="Gene3D" id="2.130.10.10">
    <property type="entry name" value="YVTN repeat-like/Quinoprotein amine dehydrogenase"/>
    <property type="match status" value="1"/>
</dbReference>
<dbReference type="EMBL" id="OCNJ01000002">
    <property type="protein sequence ID" value="SOD92604.1"/>
    <property type="molecule type" value="Genomic_DNA"/>
</dbReference>
<dbReference type="InterPro" id="IPR023879">
    <property type="entry name" value="QH-AmDH_bsu"/>
</dbReference>
<dbReference type="PANTHER" id="PTHR47197">
    <property type="entry name" value="PROTEIN NIRF"/>
    <property type="match status" value="1"/>
</dbReference>
<dbReference type="InterPro" id="IPR015943">
    <property type="entry name" value="WD40/YVTN_repeat-like_dom_sf"/>
</dbReference>
<dbReference type="InterPro" id="IPR051200">
    <property type="entry name" value="Host-pathogen_enzymatic-act"/>
</dbReference>
<dbReference type="PANTHER" id="PTHR47197:SF3">
    <property type="entry name" value="DIHYDRO-HEME D1 DEHYDROGENASE"/>
    <property type="match status" value="1"/>
</dbReference>
<feature type="chain" id="PRO_5011995859" evidence="1">
    <location>
        <begin position="28"/>
        <end position="367"/>
    </location>
</feature>
<accession>A0A286GC85</accession>
<proteinExistence type="predicted"/>
<dbReference type="RefSeq" id="WP_097278255.1">
    <property type="nucleotide sequence ID" value="NZ_OCNJ01000002.1"/>
</dbReference>
<dbReference type="Proteomes" id="UP000219621">
    <property type="component" value="Unassembled WGS sequence"/>
</dbReference>
<evidence type="ECO:0000313" key="3">
    <source>
        <dbReference type="Proteomes" id="UP000219621"/>
    </source>
</evidence>
<reference evidence="2 3" key="1">
    <citation type="submission" date="2017-09" db="EMBL/GenBank/DDBJ databases">
        <authorList>
            <person name="Ehlers B."/>
            <person name="Leendertz F.H."/>
        </authorList>
    </citation>
    <scope>NUCLEOTIDE SEQUENCE [LARGE SCALE GENOMIC DNA]</scope>
    <source>
        <strain evidence="2 3">USBA 140</strain>
    </source>
</reference>
<evidence type="ECO:0000313" key="2">
    <source>
        <dbReference type="EMBL" id="SOD92604.1"/>
    </source>
</evidence>
<dbReference type="SUPFAM" id="SSF50969">
    <property type="entry name" value="YVTN repeat-like/Quinoprotein amine dehydrogenase"/>
    <property type="match status" value="1"/>
</dbReference>
<organism evidence="2 3">
    <name type="scientific">Caenispirillum bisanense</name>
    <dbReference type="NCBI Taxonomy" id="414052"/>
    <lineage>
        <taxon>Bacteria</taxon>
        <taxon>Pseudomonadati</taxon>
        <taxon>Pseudomonadota</taxon>
        <taxon>Alphaproteobacteria</taxon>
        <taxon>Rhodospirillales</taxon>
        <taxon>Novispirillaceae</taxon>
        <taxon>Caenispirillum</taxon>
    </lineage>
</organism>
<evidence type="ECO:0000256" key="1">
    <source>
        <dbReference type="SAM" id="SignalP"/>
    </source>
</evidence>
<gene>
    <name evidence="2" type="ORF">SAMN05421508_102518</name>
</gene>
<keyword evidence="3" id="KW-1185">Reference proteome</keyword>
<name>A0A286GC85_9PROT</name>